<evidence type="ECO:0000256" key="12">
    <source>
        <dbReference type="ARBA" id="ARBA00023295"/>
    </source>
</evidence>
<keyword evidence="10" id="KW-0325">Glycoprotein</keyword>
<dbReference type="GO" id="GO:0004567">
    <property type="term" value="F:beta-mannosidase activity"/>
    <property type="evidence" value="ECO:0007669"/>
    <property type="project" value="UniProtKB-EC"/>
</dbReference>
<comment type="similarity">
    <text evidence="13">Belongs to the glycosyl hydrolase 2 family. Beta-mannosidase B subfamily.</text>
</comment>
<evidence type="ECO:0000256" key="10">
    <source>
        <dbReference type="ARBA" id="ARBA00023180"/>
    </source>
</evidence>
<dbReference type="InterPro" id="IPR013783">
    <property type="entry name" value="Ig-like_fold"/>
</dbReference>
<comment type="catalytic activity">
    <reaction evidence="1">
        <text>Hydrolysis of terminal, non-reducing beta-D-mannose residues in beta-D-mannosides.</text>
        <dbReference type="EC" id="3.2.1.25"/>
    </reaction>
</comment>
<dbReference type="InterPro" id="IPR017853">
    <property type="entry name" value="GH"/>
</dbReference>
<evidence type="ECO:0000256" key="7">
    <source>
        <dbReference type="ARBA" id="ARBA00022525"/>
    </source>
</evidence>
<comment type="subunit">
    <text evidence="5">Homodimer.</text>
</comment>
<dbReference type="GO" id="GO:0005576">
    <property type="term" value="C:extracellular region"/>
    <property type="evidence" value="ECO:0007669"/>
    <property type="project" value="UniProtKB-SubCell"/>
</dbReference>
<dbReference type="InterPro" id="IPR036156">
    <property type="entry name" value="Beta-gal/glucu_dom_sf"/>
</dbReference>
<dbReference type="GO" id="GO:0005764">
    <property type="term" value="C:lysosome"/>
    <property type="evidence" value="ECO:0007669"/>
    <property type="project" value="UniProtKB-SubCell"/>
</dbReference>
<dbReference type="AlphaFoldDB" id="A0A380ZF21"/>
<dbReference type="Gene3D" id="2.60.120.260">
    <property type="entry name" value="Galactose-binding domain-like"/>
    <property type="match status" value="1"/>
</dbReference>
<dbReference type="InterPro" id="IPR006102">
    <property type="entry name" value="Ig-like_GH2"/>
</dbReference>
<evidence type="ECO:0000259" key="16">
    <source>
        <dbReference type="Pfam" id="PF00703"/>
    </source>
</evidence>
<dbReference type="InterPro" id="IPR041625">
    <property type="entry name" value="Beta-mannosidase_Ig"/>
</dbReference>
<dbReference type="Pfam" id="PF22666">
    <property type="entry name" value="Glyco_hydro_2_N2"/>
    <property type="match status" value="1"/>
</dbReference>
<dbReference type="EMBL" id="UFSX01000002">
    <property type="protein sequence ID" value="SUV43536.1"/>
    <property type="molecule type" value="Genomic_DNA"/>
</dbReference>
<reference evidence="20 21" key="1">
    <citation type="submission" date="2018-06" db="EMBL/GenBank/DDBJ databases">
        <authorList>
            <consortium name="Pathogen Informatics"/>
            <person name="Doyle S."/>
        </authorList>
    </citation>
    <scope>NUCLEOTIDE SEQUENCE [LARGE SCALE GENOMIC DNA]</scope>
    <source>
        <strain evidence="20 21">NCTC11155</strain>
    </source>
</reference>
<evidence type="ECO:0000256" key="3">
    <source>
        <dbReference type="ARBA" id="ARBA00004613"/>
    </source>
</evidence>
<evidence type="ECO:0000259" key="17">
    <source>
        <dbReference type="Pfam" id="PF17753"/>
    </source>
</evidence>
<sequence>MFNKLRIAVVIFITTVLVGVVTATPTGMVQSELNKGWRFRQARLQQWRTATVPGVVHTDLLDHGLIEDPFFRLNERSVQWVDKEDWVYETTFDIPAKMLGYKNYRLVFNGLDTYADVELNGEKILSADNMFRRWPVDVSQKLKERGNVLQIYFHSPIKIDIPKWEALPYHYEAGNDQSQNGGLFGKQVSIFARKAGYHYGWDWGPRLVTSGIWRSVVLESWNDACIEDLAFQTQQLGKRTAQVVCEVEINSEKSADEANVSIFDENTKMFVGSTICDLKQGINHIKVNFKLNNPRLWWCNGLGEPELYDFRVELSINNKLVDSRKQTTGIRTIELVRENDKEGQSFYFRLNGVRVFAKGANYIPSDNFLPRVTIADYKKTIDDAVAVHMNMLRVWGGGIYENDEFYDLCDRNGLLIWQDFMFACSLYPAEGEMLENIRLEAIDNVKRMRNHPSLAVWCGNNENQTAWFSWGWKENYERQNKAYAEKIWKQYCDQYFDVLDKVVDEYALNVPYTPSSPFASKEVAQEKNIGDRHFWGVWTGAFPISAYRDEHSRFFSEYGFQSFPEIQTVKRYAPEQEDQDLLSDAMMWHQRGGKNANERIYKHLLNEYQEPKGFENLLYMTQILQADAVKIAMEAHRRDKPYCMGTLYWQINDCWPVASWSSRDYYGRWKALHYFVKNAFDDILVSPVERNGRLEVWVISDRQQPVKGKLEIIIYDMKGKRVNNVTRNVRLKADESLKVTDQAVKELIGNYAPGDVVVYADFVVQNEKKHYTNNCFLVKQKEMNYQEAVIDPVIEPKEYGFRVTLRTNTFARGVFMELKGQDYFFNKNFFDLFPGHPVTLEVETSLSPQEFEKQLCIKTLRDAYK</sequence>
<protein>
    <recommendedName>
        <fullName evidence="14">Beta-mannosidase B</fullName>
        <ecNumber evidence="6">3.2.1.25</ecNumber>
    </recommendedName>
    <alternativeName>
        <fullName evidence="15">Mannanase B</fullName>
    </alternativeName>
</protein>
<dbReference type="Gene3D" id="3.20.20.80">
    <property type="entry name" value="Glycosidases"/>
    <property type="match status" value="1"/>
</dbReference>
<dbReference type="Pfam" id="PF00703">
    <property type="entry name" value="Glyco_hydro_2"/>
    <property type="match status" value="1"/>
</dbReference>
<dbReference type="EC" id="3.2.1.25" evidence="6"/>
<evidence type="ECO:0000259" key="18">
    <source>
        <dbReference type="Pfam" id="PF17786"/>
    </source>
</evidence>
<feature type="domain" description="Beta-mannosidase Ig-fold" evidence="17">
    <location>
        <begin position="791"/>
        <end position="862"/>
    </location>
</feature>
<keyword evidence="7" id="KW-0964">Secreted</keyword>
<evidence type="ECO:0000256" key="2">
    <source>
        <dbReference type="ARBA" id="ARBA00004371"/>
    </source>
</evidence>
<keyword evidence="8" id="KW-0732">Signal</keyword>
<evidence type="ECO:0000313" key="21">
    <source>
        <dbReference type="Proteomes" id="UP000254424"/>
    </source>
</evidence>
<dbReference type="PANTHER" id="PTHR43730">
    <property type="entry name" value="BETA-MANNOSIDASE"/>
    <property type="match status" value="1"/>
</dbReference>
<feature type="domain" description="Glycoside hydrolase family 2 immunoglobulin-like beta-sandwich" evidence="16">
    <location>
        <begin position="226"/>
        <end position="331"/>
    </location>
</feature>
<dbReference type="GO" id="GO:0005975">
    <property type="term" value="P:carbohydrate metabolic process"/>
    <property type="evidence" value="ECO:0007669"/>
    <property type="project" value="InterPro"/>
</dbReference>
<dbReference type="Gene3D" id="2.60.40.10">
    <property type="entry name" value="Immunoglobulins"/>
    <property type="match status" value="3"/>
</dbReference>
<dbReference type="FunFam" id="3.20.20.80:FF:000050">
    <property type="entry name" value="Beta-mannosidase B"/>
    <property type="match status" value="1"/>
</dbReference>
<dbReference type="InterPro" id="IPR041447">
    <property type="entry name" value="Mannosidase_ig"/>
</dbReference>
<dbReference type="Pfam" id="PF17786">
    <property type="entry name" value="Mannosidase_ig"/>
    <property type="match status" value="1"/>
</dbReference>
<feature type="domain" description="Beta-mannosidase-like galactose-binding" evidence="19">
    <location>
        <begin position="37"/>
        <end position="214"/>
    </location>
</feature>
<dbReference type="SUPFAM" id="SSF49303">
    <property type="entry name" value="beta-Galactosidase/glucuronidase domain"/>
    <property type="match status" value="3"/>
</dbReference>
<dbReference type="InterPro" id="IPR008979">
    <property type="entry name" value="Galactose-bd-like_sf"/>
</dbReference>
<evidence type="ECO:0000259" key="19">
    <source>
        <dbReference type="Pfam" id="PF22666"/>
    </source>
</evidence>
<evidence type="ECO:0000256" key="9">
    <source>
        <dbReference type="ARBA" id="ARBA00022801"/>
    </source>
</evidence>
<gene>
    <name evidence="20" type="primary">csxA</name>
    <name evidence="20" type="ORF">NCTC11155_02932</name>
</gene>
<organism evidence="20 21">
    <name type="scientific">Bacteroides eggerthii</name>
    <dbReference type="NCBI Taxonomy" id="28111"/>
    <lineage>
        <taxon>Bacteria</taxon>
        <taxon>Pseudomonadati</taxon>
        <taxon>Bacteroidota</taxon>
        <taxon>Bacteroidia</taxon>
        <taxon>Bacteroidales</taxon>
        <taxon>Bacteroidaceae</taxon>
        <taxon>Bacteroides</taxon>
    </lineage>
</organism>
<dbReference type="InterPro" id="IPR050887">
    <property type="entry name" value="Beta-mannosidase_GH2"/>
</dbReference>
<evidence type="ECO:0000256" key="8">
    <source>
        <dbReference type="ARBA" id="ARBA00022729"/>
    </source>
</evidence>
<dbReference type="SUPFAM" id="SSF49785">
    <property type="entry name" value="Galactose-binding domain-like"/>
    <property type="match status" value="1"/>
</dbReference>
<dbReference type="FunFam" id="2.60.120.260:FF:000060">
    <property type="entry name" value="Probable beta-mannosidase"/>
    <property type="match status" value="1"/>
</dbReference>
<keyword evidence="11" id="KW-0458">Lysosome</keyword>
<accession>A0A380ZF21</accession>
<dbReference type="RefSeq" id="WP_004292246.1">
    <property type="nucleotide sequence ID" value="NZ_CABKNQ010000017.1"/>
</dbReference>
<name>A0A380ZF21_9BACE</name>
<evidence type="ECO:0000256" key="4">
    <source>
        <dbReference type="ARBA" id="ARBA00004740"/>
    </source>
</evidence>
<dbReference type="GeneID" id="93069674"/>
<dbReference type="Proteomes" id="UP000254424">
    <property type="component" value="Unassembled WGS sequence"/>
</dbReference>
<dbReference type="InterPro" id="IPR054593">
    <property type="entry name" value="Beta-mannosidase-like_N2"/>
</dbReference>
<comment type="pathway">
    <text evidence="4">Glycan metabolism; N-glycan degradation.</text>
</comment>
<evidence type="ECO:0000313" key="20">
    <source>
        <dbReference type="EMBL" id="SUV43536.1"/>
    </source>
</evidence>
<keyword evidence="9 20" id="KW-0378">Hydrolase</keyword>
<dbReference type="STRING" id="483216.BACEGG_03643"/>
<dbReference type="GO" id="GO:0006516">
    <property type="term" value="P:glycoprotein catabolic process"/>
    <property type="evidence" value="ECO:0007669"/>
    <property type="project" value="TreeGrafter"/>
</dbReference>
<keyword evidence="12 20" id="KW-0326">Glycosidase</keyword>
<dbReference type="Pfam" id="PF17753">
    <property type="entry name" value="Ig_mannosidase"/>
    <property type="match status" value="1"/>
</dbReference>
<evidence type="ECO:0000256" key="6">
    <source>
        <dbReference type="ARBA" id="ARBA00012754"/>
    </source>
</evidence>
<dbReference type="PANTHER" id="PTHR43730:SF1">
    <property type="entry name" value="BETA-MANNOSIDASE"/>
    <property type="match status" value="1"/>
</dbReference>
<evidence type="ECO:0000256" key="11">
    <source>
        <dbReference type="ARBA" id="ARBA00023228"/>
    </source>
</evidence>
<comment type="subcellular location">
    <subcellularLocation>
        <location evidence="2">Lysosome</location>
    </subcellularLocation>
    <subcellularLocation>
        <location evidence="3">Secreted</location>
    </subcellularLocation>
</comment>
<evidence type="ECO:0000256" key="5">
    <source>
        <dbReference type="ARBA" id="ARBA00011738"/>
    </source>
</evidence>
<feature type="domain" description="Mannosidase Ig/CBM-like" evidence="18">
    <location>
        <begin position="693"/>
        <end position="781"/>
    </location>
</feature>
<evidence type="ECO:0000256" key="15">
    <source>
        <dbReference type="ARBA" id="ARBA00041614"/>
    </source>
</evidence>
<proteinExistence type="inferred from homology"/>
<evidence type="ECO:0000256" key="14">
    <source>
        <dbReference type="ARBA" id="ARBA00041069"/>
    </source>
</evidence>
<dbReference type="OrthoDB" id="9801077at2"/>
<dbReference type="SUPFAM" id="SSF51445">
    <property type="entry name" value="(Trans)glycosidases"/>
    <property type="match status" value="1"/>
</dbReference>
<evidence type="ECO:0000256" key="13">
    <source>
        <dbReference type="ARBA" id="ARBA00038429"/>
    </source>
</evidence>
<evidence type="ECO:0000256" key="1">
    <source>
        <dbReference type="ARBA" id="ARBA00000829"/>
    </source>
</evidence>